<dbReference type="EMBL" id="SKBN01000087">
    <property type="protein sequence ID" value="TGJ83652.1"/>
    <property type="molecule type" value="Genomic_DNA"/>
</dbReference>
<evidence type="ECO:0000313" key="4">
    <source>
        <dbReference type="EMBL" id="TGJ83652.1"/>
    </source>
</evidence>
<dbReference type="AlphaFoldDB" id="A0A4Z0Z4T3"/>
<proteinExistence type="predicted"/>
<feature type="compositionally biased region" description="Basic residues" evidence="1">
    <location>
        <begin position="404"/>
        <end position="413"/>
    </location>
</feature>
<dbReference type="SUPFAM" id="SSF52266">
    <property type="entry name" value="SGNH hydrolase"/>
    <property type="match status" value="1"/>
</dbReference>
<protein>
    <recommendedName>
        <fullName evidence="3">SGNH hydrolase-type esterase domain-containing protein</fullName>
    </recommendedName>
</protein>
<keyword evidence="5" id="KW-1185">Reference proteome</keyword>
<evidence type="ECO:0000256" key="2">
    <source>
        <dbReference type="SAM" id="Phobius"/>
    </source>
</evidence>
<feature type="domain" description="SGNH hydrolase-type esterase" evidence="3">
    <location>
        <begin position="176"/>
        <end position="311"/>
    </location>
</feature>
<dbReference type="InterPro" id="IPR051532">
    <property type="entry name" value="Ester_Hydrolysis_Enzymes"/>
</dbReference>
<dbReference type="GO" id="GO:0004622">
    <property type="term" value="F:phosphatidylcholine lysophospholipase activity"/>
    <property type="evidence" value="ECO:0007669"/>
    <property type="project" value="TreeGrafter"/>
</dbReference>
<comment type="caution">
    <text evidence="4">The sequence shown here is derived from an EMBL/GenBank/DDBJ whole genome shotgun (WGS) entry which is preliminary data.</text>
</comment>
<keyword evidence="2" id="KW-1133">Transmembrane helix</keyword>
<evidence type="ECO:0000256" key="1">
    <source>
        <dbReference type="SAM" id="MobiDB-lite"/>
    </source>
</evidence>
<reference evidence="4 5" key="1">
    <citation type="submission" date="2019-03" db="EMBL/GenBank/DDBJ databases">
        <title>Draft genome sequence of Xylaria hypoxylon DSM 108379, a ubiquitous saprotrophic-parasitic fungi on hardwood.</title>
        <authorList>
            <person name="Buettner E."/>
            <person name="Leonhardt S."/>
            <person name="Gebauer A.M."/>
            <person name="Liers C."/>
            <person name="Hofrichter M."/>
            <person name="Kellner H."/>
        </authorList>
    </citation>
    <scope>NUCLEOTIDE SEQUENCE [LARGE SCALE GENOMIC DNA]</scope>
    <source>
        <strain evidence="4 5">DSM 108379</strain>
    </source>
</reference>
<dbReference type="InterPro" id="IPR013830">
    <property type="entry name" value="SGNH_hydro"/>
</dbReference>
<feature type="region of interest" description="Disordered" evidence="1">
    <location>
        <begin position="384"/>
        <end position="422"/>
    </location>
</feature>
<dbReference type="OrthoDB" id="3915838at2759"/>
<dbReference type="Pfam" id="PF13472">
    <property type="entry name" value="Lipase_GDSL_2"/>
    <property type="match status" value="1"/>
</dbReference>
<name>A0A4Z0Z4T3_9PEZI</name>
<dbReference type="PANTHER" id="PTHR30383">
    <property type="entry name" value="THIOESTERASE 1/PROTEASE 1/LYSOPHOSPHOLIPASE L1"/>
    <property type="match status" value="1"/>
</dbReference>
<keyword evidence="2" id="KW-0472">Membrane</keyword>
<organism evidence="4 5">
    <name type="scientific">Xylaria hypoxylon</name>
    <dbReference type="NCBI Taxonomy" id="37992"/>
    <lineage>
        <taxon>Eukaryota</taxon>
        <taxon>Fungi</taxon>
        <taxon>Dikarya</taxon>
        <taxon>Ascomycota</taxon>
        <taxon>Pezizomycotina</taxon>
        <taxon>Sordariomycetes</taxon>
        <taxon>Xylariomycetidae</taxon>
        <taxon>Xylariales</taxon>
        <taxon>Xylariaceae</taxon>
        <taxon>Xylaria</taxon>
    </lineage>
</organism>
<dbReference type="Gene3D" id="3.40.50.1110">
    <property type="entry name" value="SGNH hydrolase"/>
    <property type="match status" value="1"/>
</dbReference>
<evidence type="ECO:0000313" key="5">
    <source>
        <dbReference type="Proteomes" id="UP000297716"/>
    </source>
</evidence>
<feature type="compositionally biased region" description="Basic and acidic residues" evidence="1">
    <location>
        <begin position="387"/>
        <end position="401"/>
    </location>
</feature>
<dbReference type="Proteomes" id="UP000297716">
    <property type="component" value="Unassembled WGS sequence"/>
</dbReference>
<accession>A0A4Z0Z4T3</accession>
<feature type="transmembrane region" description="Helical" evidence="2">
    <location>
        <begin position="31"/>
        <end position="50"/>
    </location>
</feature>
<evidence type="ECO:0000259" key="3">
    <source>
        <dbReference type="Pfam" id="PF13472"/>
    </source>
</evidence>
<dbReference type="InterPro" id="IPR036514">
    <property type="entry name" value="SGNH_hydro_sf"/>
</dbReference>
<sequence>MDKLPAFPAFPKHLQATTTNILSVVMARKRLLVFLFVPLVLIGLLFTGTVSESEWSQSLGTGFKNGVSYVTGDDKTPGKFNGGGVTYVSGNSSLGHGTTKFWKSKAFKRPGYELPLADGMPLRIMALGASTTRGDSPEKGIDNNGFRRPLREKLTKIGNPVNFVGTQRLGNMTDNDIEAYPGVPTHRIHFHAKKAVPSRKPNVFLINAGSNDCFQHIDIDNFFKRYDALVRYCLEASPRSTVIVSTILPTWDKRFNGREDVFRVNPQIRRLAQIYQEQGKPVVLAELQGPDGVQDANIAEDGMHPGTAGYEMMATKMFEAIVEADARGFLQTPEAIMGILDDGDDERKDERYYAHLEEQQAYDNATMAAELAEMDRMKAELAAFHVQEMEKPKEKPSEKPSAKQTRHTRRSREHKFPQMQVV</sequence>
<gene>
    <name evidence="4" type="ORF">E0Z10_g5091</name>
</gene>
<dbReference type="PANTHER" id="PTHR30383:SF31">
    <property type="entry name" value="SGNH HYDROLASE-TYPE ESTERASE DOMAIN-CONTAINING PROTEIN-RELATED"/>
    <property type="match status" value="1"/>
</dbReference>
<keyword evidence="2" id="KW-0812">Transmembrane</keyword>